<organism evidence="3 4">
    <name type="scientific">Rhizoclosmatium globosum</name>
    <dbReference type="NCBI Taxonomy" id="329046"/>
    <lineage>
        <taxon>Eukaryota</taxon>
        <taxon>Fungi</taxon>
        <taxon>Fungi incertae sedis</taxon>
        <taxon>Chytridiomycota</taxon>
        <taxon>Chytridiomycota incertae sedis</taxon>
        <taxon>Chytridiomycetes</taxon>
        <taxon>Chytridiales</taxon>
        <taxon>Chytriomycetaceae</taxon>
        <taxon>Rhizoclosmatium</taxon>
    </lineage>
</organism>
<keyword evidence="2" id="KW-0812">Transmembrane</keyword>
<evidence type="ECO:0000256" key="2">
    <source>
        <dbReference type="SAM" id="Phobius"/>
    </source>
</evidence>
<feature type="transmembrane region" description="Helical" evidence="2">
    <location>
        <begin position="281"/>
        <end position="300"/>
    </location>
</feature>
<dbReference type="Proteomes" id="UP000193642">
    <property type="component" value="Unassembled WGS sequence"/>
</dbReference>
<proteinExistence type="predicted"/>
<evidence type="ECO:0008006" key="5">
    <source>
        <dbReference type="Google" id="ProtNLM"/>
    </source>
</evidence>
<feature type="compositionally biased region" description="Basic and acidic residues" evidence="1">
    <location>
        <begin position="41"/>
        <end position="54"/>
    </location>
</feature>
<keyword evidence="2" id="KW-0472">Membrane</keyword>
<evidence type="ECO:0000313" key="3">
    <source>
        <dbReference type="EMBL" id="ORY51478.1"/>
    </source>
</evidence>
<feature type="region of interest" description="Disordered" evidence="1">
    <location>
        <begin position="1"/>
        <end position="152"/>
    </location>
</feature>
<gene>
    <name evidence="3" type="ORF">BCR33DRAFT_712524</name>
</gene>
<reference evidence="3 4" key="1">
    <citation type="submission" date="2016-07" db="EMBL/GenBank/DDBJ databases">
        <title>Pervasive Adenine N6-methylation of Active Genes in Fungi.</title>
        <authorList>
            <consortium name="DOE Joint Genome Institute"/>
            <person name="Mondo S.J."/>
            <person name="Dannebaum R.O."/>
            <person name="Kuo R.C."/>
            <person name="Labutti K."/>
            <person name="Haridas S."/>
            <person name="Kuo A."/>
            <person name="Salamov A."/>
            <person name="Ahrendt S.R."/>
            <person name="Lipzen A."/>
            <person name="Sullivan W."/>
            <person name="Andreopoulos W.B."/>
            <person name="Clum A."/>
            <person name="Lindquist E."/>
            <person name="Daum C."/>
            <person name="Ramamoorthy G.K."/>
            <person name="Gryganskyi A."/>
            <person name="Culley D."/>
            <person name="Magnuson J.K."/>
            <person name="James T.Y."/>
            <person name="O'Malley M.A."/>
            <person name="Stajich J.E."/>
            <person name="Spatafora J.W."/>
            <person name="Visel A."/>
            <person name="Grigoriev I.V."/>
        </authorList>
    </citation>
    <scope>NUCLEOTIDE SEQUENCE [LARGE SCALE GENOMIC DNA]</scope>
    <source>
        <strain evidence="3 4">JEL800</strain>
    </source>
</reference>
<feature type="transmembrane region" description="Helical" evidence="2">
    <location>
        <begin position="190"/>
        <end position="212"/>
    </location>
</feature>
<sequence length="365" mass="39620">MSSKIKVLETPEARGNKAEAGKKPGIRSSIDLELQLGFERNPLDKPSSDFRDADSWFSKAKQTAETTAEPARPENASRKSFGLFGASRSSRYETNDQQHQQQSNDAAQEAGGRRSIFRNSLFGGGDQPSLPPRATNKRPMGPRALDGQPQQDFQLRSVGTVKGADSGQGWDDSDPADLLSAPHYLYQMRMWVNALLLLAAILAASVMGGLAGVPAAPSQLSSRFWIFTSVLSIVVAVFQIVYFHYWGHKLMYHYDAPFLLLSSTGLGTGSGSTRNLNRSDLYLPGFDFILHVLLLIFWIGTLSDVGTGIGSCRSVSLSLNTSTGVCTGFEAAVAFGVIAIVGVIFTTGMKAWELYQNLAMIKRAL</sequence>
<accession>A0A1Y2CWS4</accession>
<comment type="caution">
    <text evidence="3">The sequence shown here is derived from an EMBL/GenBank/DDBJ whole genome shotgun (WGS) entry which is preliminary data.</text>
</comment>
<dbReference type="OrthoDB" id="2162964at2759"/>
<feature type="transmembrane region" description="Helical" evidence="2">
    <location>
        <begin position="331"/>
        <end position="352"/>
    </location>
</feature>
<dbReference type="EMBL" id="MCGO01000005">
    <property type="protein sequence ID" value="ORY51478.1"/>
    <property type="molecule type" value="Genomic_DNA"/>
</dbReference>
<feature type="compositionally biased region" description="Basic and acidic residues" evidence="1">
    <location>
        <begin position="1"/>
        <end position="22"/>
    </location>
</feature>
<evidence type="ECO:0000256" key="1">
    <source>
        <dbReference type="SAM" id="MobiDB-lite"/>
    </source>
</evidence>
<keyword evidence="4" id="KW-1185">Reference proteome</keyword>
<protein>
    <recommendedName>
        <fullName evidence="5">MARVEL domain-containing protein</fullName>
    </recommendedName>
</protein>
<dbReference type="AlphaFoldDB" id="A0A1Y2CWS4"/>
<evidence type="ECO:0000313" key="4">
    <source>
        <dbReference type="Proteomes" id="UP000193642"/>
    </source>
</evidence>
<keyword evidence="2" id="KW-1133">Transmembrane helix</keyword>
<feature type="transmembrane region" description="Helical" evidence="2">
    <location>
        <begin position="224"/>
        <end position="245"/>
    </location>
</feature>
<name>A0A1Y2CWS4_9FUNG</name>
<feature type="compositionally biased region" description="Low complexity" evidence="1">
    <location>
        <begin position="97"/>
        <end position="108"/>
    </location>
</feature>